<feature type="compositionally biased region" description="Polar residues" evidence="7">
    <location>
        <begin position="137"/>
        <end position="153"/>
    </location>
</feature>
<keyword evidence="3" id="KW-0804">Transcription</keyword>
<dbReference type="InterPro" id="IPR002068">
    <property type="entry name" value="A-crystallin/Hsp20_dom"/>
</dbReference>
<gene>
    <name evidence="10" type="ORF">LIER_10523</name>
</gene>
<evidence type="ECO:0000256" key="3">
    <source>
        <dbReference type="ARBA" id="ARBA00023163"/>
    </source>
</evidence>
<feature type="domain" description="ARID" evidence="9">
    <location>
        <begin position="302"/>
        <end position="393"/>
    </location>
</feature>
<dbReference type="GO" id="GO:0006357">
    <property type="term" value="P:regulation of transcription by RNA polymerase II"/>
    <property type="evidence" value="ECO:0007669"/>
    <property type="project" value="InterPro"/>
</dbReference>
<dbReference type="EMBL" id="BAABME010001875">
    <property type="protein sequence ID" value="GAA0151906.1"/>
    <property type="molecule type" value="Genomic_DNA"/>
</dbReference>
<dbReference type="CDD" id="cd16100">
    <property type="entry name" value="ARID"/>
    <property type="match status" value="1"/>
</dbReference>
<dbReference type="Pfam" id="PF01388">
    <property type="entry name" value="ARID"/>
    <property type="match status" value="1"/>
</dbReference>
<name>A0AAV3PL19_LITER</name>
<comment type="similarity">
    <text evidence="5 6">Belongs to the small heat shock protein (HSP20) family.</text>
</comment>
<protein>
    <submittedName>
        <fullName evidence="10">DNA-binding transcription factor</fullName>
    </submittedName>
</protein>
<keyword evidence="2 10" id="KW-0238">DNA-binding</keyword>
<dbReference type="SUPFAM" id="SSF46774">
    <property type="entry name" value="ARID-like"/>
    <property type="match status" value="1"/>
</dbReference>
<feature type="region of interest" description="Disordered" evidence="7">
    <location>
        <begin position="1"/>
        <end position="228"/>
    </location>
</feature>
<feature type="compositionally biased region" description="Basic and acidic residues" evidence="7">
    <location>
        <begin position="1"/>
        <end position="11"/>
    </location>
</feature>
<dbReference type="Pfam" id="PF00011">
    <property type="entry name" value="HSP20"/>
    <property type="match status" value="1"/>
</dbReference>
<dbReference type="CDD" id="cd06464">
    <property type="entry name" value="ACD_sHsps-like"/>
    <property type="match status" value="1"/>
</dbReference>
<organism evidence="10 11">
    <name type="scientific">Lithospermum erythrorhizon</name>
    <name type="common">Purple gromwell</name>
    <name type="synonym">Lithospermum officinale var. erythrorhizon</name>
    <dbReference type="NCBI Taxonomy" id="34254"/>
    <lineage>
        <taxon>Eukaryota</taxon>
        <taxon>Viridiplantae</taxon>
        <taxon>Streptophyta</taxon>
        <taxon>Embryophyta</taxon>
        <taxon>Tracheophyta</taxon>
        <taxon>Spermatophyta</taxon>
        <taxon>Magnoliopsida</taxon>
        <taxon>eudicotyledons</taxon>
        <taxon>Gunneridae</taxon>
        <taxon>Pentapetalae</taxon>
        <taxon>asterids</taxon>
        <taxon>lamiids</taxon>
        <taxon>Boraginales</taxon>
        <taxon>Boraginaceae</taxon>
        <taxon>Boraginoideae</taxon>
        <taxon>Lithospermeae</taxon>
        <taxon>Lithospermum</taxon>
    </lineage>
</organism>
<evidence type="ECO:0000259" key="9">
    <source>
        <dbReference type="PROSITE" id="PS51011"/>
    </source>
</evidence>
<feature type="domain" description="SHSP" evidence="8">
    <location>
        <begin position="501"/>
        <end position="602"/>
    </location>
</feature>
<dbReference type="AlphaFoldDB" id="A0AAV3PL19"/>
<evidence type="ECO:0000313" key="10">
    <source>
        <dbReference type="EMBL" id="GAA0151906.1"/>
    </source>
</evidence>
<dbReference type="Gene3D" id="2.60.40.790">
    <property type="match status" value="1"/>
</dbReference>
<dbReference type="InterPro" id="IPR036431">
    <property type="entry name" value="ARID_dom_sf"/>
</dbReference>
<dbReference type="SMART" id="SM01014">
    <property type="entry name" value="ARID"/>
    <property type="match status" value="1"/>
</dbReference>
<dbReference type="FunFam" id="2.60.40.790:FF:000014">
    <property type="entry name" value="AT-rich interactive domain-containing protein 3"/>
    <property type="match status" value="1"/>
</dbReference>
<dbReference type="Gene3D" id="1.10.150.60">
    <property type="entry name" value="ARID DNA-binding domain"/>
    <property type="match status" value="1"/>
</dbReference>
<feature type="compositionally biased region" description="Basic and acidic residues" evidence="7">
    <location>
        <begin position="60"/>
        <end position="80"/>
    </location>
</feature>
<dbReference type="InterPro" id="IPR045147">
    <property type="entry name" value="ARI3A/B/C"/>
</dbReference>
<keyword evidence="1" id="KW-0805">Transcription regulation</keyword>
<sequence>MGTNEKDEIESKVAGNDAMDVDCAEVGEKAPLGQEGAQADNSHKMEVDEERPPVSYDENLEGKKEEGKDSVEIETGDGKNQDVNYSVDEDGGKAEAEPLLDSVPNQSPEEKGSDEAPLSNITNQSPEEKGSDEVPLSNVSKNGGSPSLESQMEGSVLPEERDKKPSESSNVGAKKEDSAKHESDKDENTVKLGNDADRLEAPVPNGIRKEELSNELNSWSDSKEEESKREVEIAKVVEPKRELSVTRLVVHEVTKREPTSEVKERLGKPDFDRVAETDVRAPLPVRSFLGNPDVDGYESGTEEEQREFSHELDVFYKERDIDFRPPKFYQEQLNLLKLWRWVIKLGGYEQVTSCKLWRQIGEAFRPPKTCTTVSWTFRGFYEKTLLAYEKQKFARGELPEIDRSVTDSMVPGSQVAVGQSSGSGRARRDSAARAMQGWHSLRVSNNGEVGDPIVKDKNCMSLGKRERQLKSIASLKRPKQSPVENVVKVGHLKSPKPQSETMVVDAGPPADWVKINVHRTKDCYEVYALVPGLLREEVRVQSDPAGRLVISGQPEQLDNPWGITPFKKIVSLPTRIDPHQTSAVVTLHGQLFVRVPFEQSDN</sequence>
<dbReference type="Proteomes" id="UP001454036">
    <property type="component" value="Unassembled WGS sequence"/>
</dbReference>
<dbReference type="PROSITE" id="PS51011">
    <property type="entry name" value="ARID"/>
    <property type="match status" value="1"/>
</dbReference>
<evidence type="ECO:0000256" key="4">
    <source>
        <dbReference type="ARBA" id="ARBA00023242"/>
    </source>
</evidence>
<evidence type="ECO:0000256" key="5">
    <source>
        <dbReference type="PROSITE-ProRule" id="PRU00285"/>
    </source>
</evidence>
<keyword evidence="4" id="KW-0539">Nucleus</keyword>
<dbReference type="InterPro" id="IPR001606">
    <property type="entry name" value="ARID_dom"/>
</dbReference>
<evidence type="ECO:0000313" key="11">
    <source>
        <dbReference type="Proteomes" id="UP001454036"/>
    </source>
</evidence>
<evidence type="ECO:0000256" key="2">
    <source>
        <dbReference type="ARBA" id="ARBA00023125"/>
    </source>
</evidence>
<keyword evidence="11" id="KW-1185">Reference proteome</keyword>
<evidence type="ECO:0000259" key="8">
    <source>
        <dbReference type="PROSITE" id="PS01031"/>
    </source>
</evidence>
<proteinExistence type="inferred from homology"/>
<dbReference type="SUPFAM" id="SSF49764">
    <property type="entry name" value="HSP20-like chaperones"/>
    <property type="match status" value="1"/>
</dbReference>
<dbReference type="GO" id="GO:0005634">
    <property type="term" value="C:nucleus"/>
    <property type="evidence" value="ECO:0007669"/>
    <property type="project" value="TreeGrafter"/>
</dbReference>
<dbReference type="PROSITE" id="PS01031">
    <property type="entry name" value="SHSP"/>
    <property type="match status" value="1"/>
</dbReference>
<dbReference type="InterPro" id="IPR008978">
    <property type="entry name" value="HSP20-like_chaperone"/>
</dbReference>
<feature type="compositionally biased region" description="Basic and acidic residues" evidence="7">
    <location>
        <begin position="173"/>
        <end position="200"/>
    </location>
</feature>
<feature type="compositionally biased region" description="Basic and acidic residues" evidence="7">
    <location>
        <begin position="41"/>
        <end position="52"/>
    </location>
</feature>
<accession>A0AAV3PL19</accession>
<dbReference type="SMART" id="SM00501">
    <property type="entry name" value="BRIGHT"/>
    <property type="match status" value="1"/>
</dbReference>
<dbReference type="FunFam" id="1.10.150.60:FF:000018">
    <property type="entry name" value="AT-rich interactive domain-containing protein 3"/>
    <property type="match status" value="1"/>
</dbReference>
<evidence type="ECO:0000256" key="7">
    <source>
        <dbReference type="SAM" id="MobiDB-lite"/>
    </source>
</evidence>
<evidence type="ECO:0000256" key="6">
    <source>
        <dbReference type="RuleBase" id="RU003616"/>
    </source>
</evidence>
<dbReference type="PANTHER" id="PTHR15348">
    <property type="entry name" value="AT-RICH INTERACTIVE DOMAIN-CONTAINING PROTEIN ARID DOMAIN- CONTAINING PROTEIN DEAD RINGER PROTEIN B-CELL REGULATOR OF IGH TRANSCRIPTION BRIGHT"/>
    <property type="match status" value="1"/>
</dbReference>
<reference evidence="10 11" key="1">
    <citation type="submission" date="2024-01" db="EMBL/GenBank/DDBJ databases">
        <title>The complete chloroplast genome sequence of Lithospermum erythrorhizon: insights into the phylogenetic relationship among Boraginaceae species and the maternal lineages of purple gromwells.</title>
        <authorList>
            <person name="Okada T."/>
            <person name="Watanabe K."/>
        </authorList>
    </citation>
    <scope>NUCLEOTIDE SEQUENCE [LARGE SCALE GENOMIC DNA]</scope>
</reference>
<dbReference type="GO" id="GO:0003677">
    <property type="term" value="F:DNA binding"/>
    <property type="evidence" value="ECO:0007669"/>
    <property type="project" value="UniProtKB-KW"/>
</dbReference>
<comment type="caution">
    <text evidence="10">The sequence shown here is derived from an EMBL/GenBank/DDBJ whole genome shotgun (WGS) entry which is preliminary data.</text>
</comment>
<evidence type="ECO:0000256" key="1">
    <source>
        <dbReference type="ARBA" id="ARBA00023015"/>
    </source>
</evidence>
<dbReference type="PANTHER" id="PTHR15348:SF19">
    <property type="entry name" value="ARID DOMAIN-CONTAINING PROTEIN"/>
    <property type="match status" value="1"/>
</dbReference>